<accession>A0A3E2BQY8</accession>
<feature type="transmembrane region" description="Helical" evidence="9">
    <location>
        <begin position="6"/>
        <end position="23"/>
    </location>
</feature>
<evidence type="ECO:0000256" key="4">
    <source>
        <dbReference type="ARBA" id="ARBA00022692"/>
    </source>
</evidence>
<keyword evidence="6 9" id="KW-1133">Transmembrane helix</keyword>
<proteinExistence type="inferred from homology"/>
<organism evidence="11 12">
    <name type="scientific">Candidatus Saccharicenans subterraneus</name>
    <dbReference type="NCBI Taxonomy" id="2508984"/>
    <lineage>
        <taxon>Bacteria</taxon>
        <taxon>Candidatus Aminicenantota</taxon>
        <taxon>Candidatus Aminicenantia</taxon>
        <taxon>Candidatus Aminicenantales</taxon>
        <taxon>Candidatus Saccharicenantaceae</taxon>
        <taxon>Candidatus Saccharicenans</taxon>
    </lineage>
</organism>
<evidence type="ECO:0000256" key="1">
    <source>
        <dbReference type="ARBA" id="ARBA00004162"/>
    </source>
</evidence>
<dbReference type="InterPro" id="IPR006312">
    <property type="entry name" value="TatA/E"/>
</dbReference>
<protein>
    <recommendedName>
        <fullName evidence="9">Sec-independent protein translocase protein TatA</fullName>
    </recommendedName>
</protein>
<evidence type="ECO:0000256" key="8">
    <source>
        <dbReference type="ARBA" id="ARBA00023136"/>
    </source>
</evidence>
<evidence type="ECO:0000256" key="5">
    <source>
        <dbReference type="ARBA" id="ARBA00022927"/>
    </source>
</evidence>
<dbReference type="GO" id="GO:0033281">
    <property type="term" value="C:TAT protein transport complex"/>
    <property type="evidence" value="ECO:0007669"/>
    <property type="project" value="UniProtKB-UniRule"/>
</dbReference>
<comment type="subunit">
    <text evidence="9">Forms a complex with TatC.</text>
</comment>
<dbReference type="HAMAP" id="MF_00236">
    <property type="entry name" value="TatA_E"/>
    <property type="match status" value="1"/>
</dbReference>
<evidence type="ECO:0000256" key="6">
    <source>
        <dbReference type="ARBA" id="ARBA00022989"/>
    </source>
</evidence>
<comment type="function">
    <text evidence="9">Part of the twin-arginine translocation (Tat) system that transports large folded proteins containing a characteristic twin-arginine motif in their signal peptide across membranes. TatA could form the protein-conducting channel of the Tat system.</text>
</comment>
<dbReference type="GO" id="GO:0008320">
    <property type="term" value="F:protein transmembrane transporter activity"/>
    <property type="evidence" value="ECO:0007669"/>
    <property type="project" value="UniProtKB-UniRule"/>
</dbReference>
<dbReference type="Pfam" id="PF02416">
    <property type="entry name" value="TatA_B_E"/>
    <property type="match status" value="1"/>
</dbReference>
<dbReference type="AlphaFoldDB" id="A0A3E2BQY8"/>
<keyword evidence="7 9" id="KW-0811">Translocation</keyword>
<evidence type="ECO:0000256" key="2">
    <source>
        <dbReference type="ARBA" id="ARBA00022448"/>
    </source>
</evidence>
<keyword evidence="5 9" id="KW-0653">Protein transport</keyword>
<comment type="subcellular location">
    <subcellularLocation>
        <location evidence="1 9">Cell membrane</location>
        <topology evidence="1 9">Single-pass membrane protein</topology>
    </subcellularLocation>
</comment>
<evidence type="ECO:0000313" key="12">
    <source>
        <dbReference type="Proteomes" id="UP000257323"/>
    </source>
</evidence>
<gene>
    <name evidence="9" type="primary">tatA</name>
    <name evidence="11" type="ORF">OP8BY_0999</name>
</gene>
<keyword evidence="8 9" id="KW-0472">Membrane</keyword>
<evidence type="ECO:0000313" key="11">
    <source>
        <dbReference type="EMBL" id="RFT17057.1"/>
    </source>
</evidence>
<comment type="similarity">
    <text evidence="9">Belongs to the TatA/E family.</text>
</comment>
<dbReference type="Proteomes" id="UP000257323">
    <property type="component" value="Unassembled WGS sequence"/>
</dbReference>
<keyword evidence="2 9" id="KW-0813">Transport</keyword>
<dbReference type="EMBL" id="QUAH01000001">
    <property type="protein sequence ID" value="RFT17057.1"/>
    <property type="molecule type" value="Genomic_DNA"/>
</dbReference>
<dbReference type="NCBIfam" id="TIGR01411">
    <property type="entry name" value="tatAE"/>
    <property type="match status" value="1"/>
</dbReference>
<name>A0A3E2BQY8_9BACT</name>
<feature type="region of interest" description="Disordered" evidence="10">
    <location>
        <begin position="43"/>
        <end position="63"/>
    </location>
</feature>
<comment type="caution">
    <text evidence="11">The sequence shown here is derived from an EMBL/GenBank/DDBJ whole genome shotgun (WGS) entry which is preliminary data.</text>
</comment>
<dbReference type="Gene3D" id="1.20.5.3310">
    <property type="match status" value="1"/>
</dbReference>
<dbReference type="GO" id="GO:0043953">
    <property type="term" value="P:protein transport by the Tat complex"/>
    <property type="evidence" value="ECO:0007669"/>
    <property type="project" value="UniProtKB-UniRule"/>
</dbReference>
<dbReference type="InterPro" id="IPR003369">
    <property type="entry name" value="TatA/B/E"/>
</dbReference>
<keyword evidence="4 9" id="KW-0812">Transmembrane</keyword>
<evidence type="ECO:0000256" key="3">
    <source>
        <dbReference type="ARBA" id="ARBA00022475"/>
    </source>
</evidence>
<dbReference type="PANTHER" id="PTHR42982">
    <property type="entry name" value="SEC-INDEPENDENT PROTEIN TRANSLOCASE PROTEIN TATA"/>
    <property type="match status" value="1"/>
</dbReference>
<dbReference type="PANTHER" id="PTHR42982:SF1">
    <property type="entry name" value="SEC-INDEPENDENT PROTEIN TRANSLOCASE PROTEIN TATA"/>
    <property type="match status" value="1"/>
</dbReference>
<reference evidence="11 12" key="1">
    <citation type="submission" date="2018-08" db="EMBL/GenBank/DDBJ databases">
        <title>Genome analysis of the thermophilic bacterium of the candidate phylum Aminicenantes from deep subsurface aquifer revealed its physiology and ecological role.</title>
        <authorList>
            <person name="Kadnikov V.V."/>
            <person name="Mardanov A.V."/>
            <person name="Beletsky A.V."/>
            <person name="Karnachuk O.V."/>
            <person name="Ravin N.V."/>
        </authorList>
    </citation>
    <scope>NUCLEOTIDE SEQUENCE [LARGE SCALE GENOMIC DNA]</scope>
    <source>
        <strain evidence="11">BY38</strain>
    </source>
</reference>
<sequence>MLGSIGPTELLLILLIVIIIFGARKLPDLGKSLGEGIKNFKKAVSSGKEEHPSDNQTKPPAAG</sequence>
<keyword evidence="3 9" id="KW-1003">Cell membrane</keyword>
<evidence type="ECO:0000256" key="10">
    <source>
        <dbReference type="SAM" id="MobiDB-lite"/>
    </source>
</evidence>
<evidence type="ECO:0000256" key="9">
    <source>
        <dbReference type="HAMAP-Rule" id="MF_00236"/>
    </source>
</evidence>
<evidence type="ECO:0000256" key="7">
    <source>
        <dbReference type="ARBA" id="ARBA00023010"/>
    </source>
</evidence>
<feature type="compositionally biased region" description="Polar residues" evidence="10">
    <location>
        <begin position="54"/>
        <end position="63"/>
    </location>
</feature>